<dbReference type="RefSeq" id="WP_109217720.1">
    <property type="nucleotide sequence ID" value="NZ_QEWW01000001.1"/>
</dbReference>
<dbReference type="Gene3D" id="3.30.70.100">
    <property type="match status" value="1"/>
</dbReference>
<comment type="similarity">
    <text evidence="4">Belongs to the acylphosphatase family.</text>
</comment>
<dbReference type="PANTHER" id="PTHR21621">
    <property type="entry name" value="RIBOSOMAL PROTEIN S6 MODIFICATION PROTEIN"/>
    <property type="match status" value="1"/>
</dbReference>
<dbReference type="SUPFAM" id="SSF56059">
    <property type="entry name" value="Glutathione synthetase ATP-binding domain-like"/>
    <property type="match status" value="1"/>
</dbReference>
<dbReference type="InterPro" id="IPR036046">
    <property type="entry name" value="Acylphosphatase-like_dom_sf"/>
</dbReference>
<evidence type="ECO:0000259" key="5">
    <source>
        <dbReference type="PROSITE" id="PS50975"/>
    </source>
</evidence>
<feature type="domain" description="ATP-grasp" evidence="5">
    <location>
        <begin position="381"/>
        <end position="637"/>
    </location>
</feature>
<dbReference type="InterPro" id="IPR001792">
    <property type="entry name" value="Acylphosphatase-like_dom"/>
</dbReference>
<dbReference type="GO" id="GO:0005737">
    <property type="term" value="C:cytoplasm"/>
    <property type="evidence" value="ECO:0007669"/>
    <property type="project" value="TreeGrafter"/>
</dbReference>
<evidence type="ECO:0000256" key="1">
    <source>
        <dbReference type="ARBA" id="ARBA00023211"/>
    </source>
</evidence>
<dbReference type="PANTHER" id="PTHR21621:SF0">
    <property type="entry name" value="BETA-CITRYLGLUTAMATE SYNTHASE B-RELATED"/>
    <property type="match status" value="1"/>
</dbReference>
<proteinExistence type="inferred from homology"/>
<protein>
    <recommendedName>
        <fullName evidence="3">acylphosphatase</fullName>
        <ecNumber evidence="3">3.6.1.7</ecNumber>
    </recommendedName>
</protein>
<dbReference type="Pfam" id="PF00708">
    <property type="entry name" value="Acylphosphatase"/>
    <property type="match status" value="1"/>
</dbReference>
<feature type="domain" description="Acylphosphatase-like" evidence="6">
    <location>
        <begin position="646"/>
        <end position="738"/>
    </location>
</feature>
<evidence type="ECO:0000256" key="4">
    <source>
        <dbReference type="RuleBase" id="RU004168"/>
    </source>
</evidence>
<reference evidence="8" key="1">
    <citation type="submission" date="2018-05" db="EMBL/GenBank/DDBJ databases">
        <title>Ignatzschineria dubaiensis sp. nov., isolated from necrotic foot tissues of dromedaries (Camelus dromedarius) and associated maggots in Dubai, United Arab Emirates.</title>
        <authorList>
            <person name="Tsang C.C."/>
            <person name="Tang J.Y.M."/>
            <person name="Fong J.Y.H."/>
            <person name="Kinne J."/>
            <person name="Lee H.H."/>
            <person name="Joseph M."/>
            <person name="Jose S."/>
            <person name="Schuster R.K."/>
            <person name="Tang Y."/>
            <person name="Sivakumar S."/>
            <person name="Chen J.H.K."/>
            <person name="Teng J.L.L."/>
            <person name="Lau S.K.P."/>
            <person name="Wernery U."/>
            <person name="Woo P.C.Y."/>
        </authorList>
    </citation>
    <scope>NUCLEOTIDE SEQUENCE [LARGE SCALE GENOMIC DNA]</scope>
    <source>
        <strain evidence="8">UAE-HKU57</strain>
    </source>
</reference>
<keyword evidence="3" id="KW-0378">Hydrolase</keyword>
<feature type="active site" evidence="3">
    <location>
        <position position="661"/>
    </location>
</feature>
<dbReference type="EC" id="3.6.1.7" evidence="3"/>
<dbReference type="GO" id="GO:0046872">
    <property type="term" value="F:metal ion binding"/>
    <property type="evidence" value="ECO:0007669"/>
    <property type="project" value="InterPro"/>
</dbReference>
<dbReference type="AlphaFoldDB" id="A0A2U2ASY7"/>
<keyword evidence="2" id="KW-0067">ATP-binding</keyword>
<dbReference type="SUPFAM" id="SSF54975">
    <property type="entry name" value="Acylphosphatase/BLUF domain-like"/>
    <property type="match status" value="1"/>
</dbReference>
<gene>
    <name evidence="7" type="ORF">DC077_00200</name>
</gene>
<organism evidence="7 8">
    <name type="scientific">Ignatzschineria cameli</name>
    <dbReference type="NCBI Taxonomy" id="2182793"/>
    <lineage>
        <taxon>Bacteria</taxon>
        <taxon>Pseudomonadati</taxon>
        <taxon>Pseudomonadota</taxon>
        <taxon>Gammaproteobacteria</taxon>
        <taxon>Cardiobacteriales</taxon>
        <taxon>Ignatzschineriaceae</taxon>
        <taxon>Ignatzschineria</taxon>
    </lineage>
</organism>
<comment type="caution">
    <text evidence="7">The sequence shown here is derived from an EMBL/GenBank/DDBJ whole genome shotgun (WGS) entry which is preliminary data.</text>
</comment>
<evidence type="ECO:0000259" key="6">
    <source>
        <dbReference type="PROSITE" id="PS51160"/>
    </source>
</evidence>
<dbReference type="Gene3D" id="3.30.470.20">
    <property type="entry name" value="ATP-grasp fold, B domain"/>
    <property type="match status" value="2"/>
</dbReference>
<dbReference type="PROSITE" id="PS50975">
    <property type="entry name" value="ATP_GRASP"/>
    <property type="match status" value="1"/>
</dbReference>
<comment type="catalytic activity">
    <reaction evidence="3">
        <text>an acyl phosphate + H2O = a carboxylate + phosphate + H(+)</text>
        <dbReference type="Rhea" id="RHEA:14965"/>
        <dbReference type="ChEBI" id="CHEBI:15377"/>
        <dbReference type="ChEBI" id="CHEBI:15378"/>
        <dbReference type="ChEBI" id="CHEBI:29067"/>
        <dbReference type="ChEBI" id="CHEBI:43474"/>
        <dbReference type="ChEBI" id="CHEBI:59918"/>
        <dbReference type="EC" id="3.6.1.7"/>
    </reaction>
</comment>
<keyword evidence="2" id="KW-0547">Nucleotide-binding</keyword>
<dbReference type="InterPro" id="IPR013815">
    <property type="entry name" value="ATP_grasp_subdomain_1"/>
</dbReference>
<feature type="active site" evidence="3">
    <location>
        <position position="679"/>
    </location>
</feature>
<dbReference type="GO" id="GO:0003998">
    <property type="term" value="F:acylphosphatase activity"/>
    <property type="evidence" value="ECO:0007669"/>
    <property type="project" value="UniProtKB-EC"/>
</dbReference>
<keyword evidence="1" id="KW-0464">Manganese</keyword>
<dbReference type="InterPro" id="IPR011761">
    <property type="entry name" value="ATP-grasp"/>
</dbReference>
<dbReference type="Gene3D" id="3.30.1490.20">
    <property type="entry name" value="ATP-grasp fold, A domain"/>
    <property type="match status" value="1"/>
</dbReference>
<dbReference type="GO" id="GO:0005524">
    <property type="term" value="F:ATP binding"/>
    <property type="evidence" value="ECO:0007669"/>
    <property type="project" value="UniProtKB-UniRule"/>
</dbReference>
<evidence type="ECO:0000313" key="8">
    <source>
        <dbReference type="Proteomes" id="UP000245059"/>
    </source>
</evidence>
<dbReference type="EMBL" id="QEWW01000001">
    <property type="protein sequence ID" value="PWD87745.1"/>
    <property type="molecule type" value="Genomic_DNA"/>
</dbReference>
<accession>A0A2U2ASY7</accession>
<dbReference type="PROSITE" id="PS51160">
    <property type="entry name" value="ACYLPHOSPHATASE_3"/>
    <property type="match status" value="1"/>
</dbReference>
<sequence length="740" mass="85248">MFLSLKNKKNLFKSDLFIQGISDETINMMSLQDKESSLVLSRIFRRTVNDNYTIFSDLNFPHIQRRRFMRSNKEGAERFINILFDQGHRVLITPHHNLSLTQKVIDNLEEFSLYWERYTKFHEAITIEVYQDGDPFVLFIKDGNLLGVYCIVPAFVIGDGESTIQELIVALKDRRSKNVLYQQYKLEKIDNTLNMEHIPIKGEVVQLKLSRQIKYGAQYLSITDLIQDQYDSLIKDVNKIVDKKYFLVLSCFSKNILAGVHDKTLVIDNIKQGANIYRHFLAEARFNISSIIKDNFISNAFDKEIYKKAKIYKNSHFTRVSQLIILKEAAYQLGLKSRVLDTRTLLIEDPLNDTRCLFWGGMSQFTTLQARQLADNKHLTKMLLDEYGIRVPKGRLFKIGEYDKASQYISNFNGSAFIVKPLNLMGGRGVSTDIFDHNQLLMAWQRCEQLKCSNIIVEEQILGDDYRVLVVKNKVYAVARRIAPYVIGNGRDNIRELVELKNIERRKNKYLRNSPVVISSYVEQYLSQQGINLNTVPEKGQRVNLSKVSNAGSGGEIVDCSDNVHIDWIPIAVKIRELMANAYHVGIDFLMEDISKSPSDQKWGVIEVNTNPDFAVHLFPSEGMPRNVGKPFLEEIFSPSPQNKFVYRLKILGKVQGVGYRKWFKQVCEFRSVFGYIKNTSSADIVDALIVGYKNNLDETVELSYRGPKNADVRQVIVDDLTDNIEEYRSLQSFEIKVTD</sequence>
<name>A0A2U2ASY7_9GAMM</name>
<evidence type="ECO:0000256" key="3">
    <source>
        <dbReference type="PROSITE-ProRule" id="PRU00520"/>
    </source>
</evidence>
<evidence type="ECO:0000256" key="2">
    <source>
        <dbReference type="PROSITE-ProRule" id="PRU00409"/>
    </source>
</evidence>
<dbReference type="GO" id="GO:0018169">
    <property type="term" value="F:ribosomal S6-glutamic acid ligase activity"/>
    <property type="evidence" value="ECO:0007669"/>
    <property type="project" value="TreeGrafter"/>
</dbReference>
<dbReference type="GO" id="GO:0009432">
    <property type="term" value="P:SOS response"/>
    <property type="evidence" value="ECO:0007669"/>
    <property type="project" value="TreeGrafter"/>
</dbReference>
<evidence type="ECO:0000313" key="7">
    <source>
        <dbReference type="EMBL" id="PWD87745.1"/>
    </source>
</evidence>
<dbReference type="Proteomes" id="UP000245059">
    <property type="component" value="Unassembled WGS sequence"/>
</dbReference>